<feature type="domain" description="Ig-like" evidence="3">
    <location>
        <begin position="232"/>
        <end position="330"/>
    </location>
</feature>
<evidence type="ECO:0000313" key="7">
    <source>
        <dbReference type="Proteomes" id="UP000070412"/>
    </source>
</evidence>
<dbReference type="VEuPathDB" id="VectorBase:SSCA005665"/>
<dbReference type="InterPro" id="IPR007110">
    <property type="entry name" value="Ig-like_dom"/>
</dbReference>
<feature type="domain" description="Ig-like" evidence="3">
    <location>
        <begin position="135"/>
        <end position="228"/>
    </location>
</feature>
<dbReference type="Proteomes" id="UP000070412">
    <property type="component" value="Unassembled WGS sequence"/>
</dbReference>
<reference evidence="5 8" key="1">
    <citation type="journal article" date="2015" name="Parasit. Vectors">
        <title>Draft genome of the scabies mite.</title>
        <authorList>
            <person name="Rider S.D.Jr."/>
            <person name="Morgan M.S."/>
            <person name="Arlian L.G."/>
        </authorList>
    </citation>
    <scope>NUCLEOTIDE SEQUENCE [LARGE SCALE GENOMIC DNA]</scope>
    <source>
        <strain evidence="5">Arlian Lab</strain>
    </source>
</reference>
<accession>A0A132AJ39</accession>
<dbReference type="InterPro" id="IPR036179">
    <property type="entry name" value="Ig-like_dom_sf"/>
</dbReference>
<dbReference type="EMBL" id="JXLN01016277">
    <property type="protein sequence ID" value="KPM11028.1"/>
    <property type="molecule type" value="Genomic_DNA"/>
</dbReference>
<sequence>MSPFNKVSFRKAMNHSLPLILIVIYLIDSIQSQRNPTISFISKDKVVNIGDNLELKCQAQDAESYPVSWTKLGNEQVFISKGQSIIIPSNRHQIVFDQKDSTYTLIINKIQEIDAGIYRCEITTAVNSKVWADAPVIVRIPPMIADNSTRSVITSVGDRVILKCYAFGYPNPLISWRRERHKLLPNRMAIYKGNDLVIDHVTKDDRGTYYCVADNGVGQGARRNIGVEVEFPPFVRAGRSLVKQALQYDADLHCHIEAFPSPSIQWVKDGQIINDNQHYQINTFVRTDEFIDTTLRVRRIEKKQFGRYLCQAYNKLGINQTTIELVESVNIVCPPACDSGYYASDSIRINLNVSLKFLIAINLIEILLLIHRTRLV</sequence>
<dbReference type="GO" id="GO:0007156">
    <property type="term" value="P:homophilic cell adhesion via plasma membrane adhesion molecules"/>
    <property type="evidence" value="ECO:0007669"/>
    <property type="project" value="TreeGrafter"/>
</dbReference>
<dbReference type="GO" id="GO:0030424">
    <property type="term" value="C:axon"/>
    <property type="evidence" value="ECO:0007669"/>
    <property type="project" value="TreeGrafter"/>
</dbReference>
<dbReference type="InterPro" id="IPR003598">
    <property type="entry name" value="Ig_sub2"/>
</dbReference>
<feature type="domain" description="Ig-like" evidence="3">
    <location>
        <begin position="36"/>
        <end position="123"/>
    </location>
</feature>
<dbReference type="Pfam" id="PF07679">
    <property type="entry name" value="I-set"/>
    <property type="match status" value="2"/>
</dbReference>
<dbReference type="GO" id="GO:0043025">
    <property type="term" value="C:neuronal cell body"/>
    <property type="evidence" value="ECO:0007669"/>
    <property type="project" value="TreeGrafter"/>
</dbReference>
<evidence type="ECO:0000313" key="4">
    <source>
        <dbReference type="EMBL" id="KAF7495013.1"/>
    </source>
</evidence>
<dbReference type="InterPro" id="IPR003599">
    <property type="entry name" value="Ig_sub"/>
</dbReference>
<dbReference type="EMBL" id="WVUK01000050">
    <property type="protein sequence ID" value="KAF7495013.1"/>
    <property type="molecule type" value="Genomic_DNA"/>
</dbReference>
<dbReference type="SMART" id="SM00406">
    <property type="entry name" value="IGv"/>
    <property type="match status" value="2"/>
</dbReference>
<dbReference type="InterPro" id="IPR013098">
    <property type="entry name" value="Ig_I-set"/>
</dbReference>
<keyword evidence="7" id="KW-1185">Reference proteome</keyword>
<dbReference type="EnsemblMetazoa" id="SSS_7738s_mrna">
    <property type="protein sequence ID" value="KAF7495013.1"/>
    <property type="gene ID" value="SSS_7738"/>
</dbReference>
<dbReference type="PROSITE" id="PS50835">
    <property type="entry name" value="IG_LIKE"/>
    <property type="match status" value="3"/>
</dbReference>
<dbReference type="OMA" id="IYRCEIT"/>
<dbReference type="Gene3D" id="2.60.40.10">
    <property type="entry name" value="Immunoglobulins"/>
    <property type="match status" value="3"/>
</dbReference>
<organism evidence="5 8">
    <name type="scientific">Sarcoptes scabiei</name>
    <name type="common">Itch mite</name>
    <name type="synonym">Acarus scabiei</name>
    <dbReference type="NCBI Taxonomy" id="52283"/>
    <lineage>
        <taxon>Eukaryota</taxon>
        <taxon>Metazoa</taxon>
        <taxon>Ecdysozoa</taxon>
        <taxon>Arthropoda</taxon>
        <taxon>Chelicerata</taxon>
        <taxon>Arachnida</taxon>
        <taxon>Acari</taxon>
        <taxon>Acariformes</taxon>
        <taxon>Sarcoptiformes</taxon>
        <taxon>Astigmata</taxon>
        <taxon>Psoroptidia</taxon>
        <taxon>Sarcoptoidea</taxon>
        <taxon>Sarcoptidae</taxon>
        <taxon>Sarcoptinae</taxon>
        <taxon>Sarcoptes</taxon>
    </lineage>
</organism>
<dbReference type="SMART" id="SM00409">
    <property type="entry name" value="IG"/>
    <property type="match status" value="3"/>
</dbReference>
<dbReference type="GO" id="GO:0050808">
    <property type="term" value="P:synapse organization"/>
    <property type="evidence" value="ECO:0007669"/>
    <property type="project" value="TreeGrafter"/>
</dbReference>
<feature type="chain" id="PRO_5010784559" evidence="2">
    <location>
        <begin position="33"/>
        <end position="376"/>
    </location>
</feature>
<evidence type="ECO:0000313" key="5">
    <source>
        <dbReference type="EMBL" id="KPM11028.1"/>
    </source>
</evidence>
<dbReference type="CDD" id="cd00096">
    <property type="entry name" value="Ig"/>
    <property type="match status" value="1"/>
</dbReference>
<feature type="signal peptide" evidence="2">
    <location>
        <begin position="1"/>
        <end position="32"/>
    </location>
</feature>
<protein>
    <submittedName>
        <fullName evidence="4 5">Lachesin</fullName>
    </submittedName>
</protein>
<dbReference type="GO" id="GO:0008046">
    <property type="term" value="F:axon guidance receptor activity"/>
    <property type="evidence" value="ECO:0007669"/>
    <property type="project" value="TreeGrafter"/>
</dbReference>
<dbReference type="PIRSF" id="PIRSF000615">
    <property type="entry name" value="TyrPK_CSF1-R"/>
    <property type="match status" value="1"/>
</dbReference>
<dbReference type="GO" id="GO:0005886">
    <property type="term" value="C:plasma membrane"/>
    <property type="evidence" value="ECO:0007669"/>
    <property type="project" value="TreeGrafter"/>
</dbReference>
<gene>
    <name evidence="5" type="ORF">QR98_0095940</name>
    <name evidence="4" type="ORF">SSS_7738</name>
</gene>
<evidence type="ECO:0000256" key="2">
    <source>
        <dbReference type="SAM" id="SignalP"/>
    </source>
</evidence>
<dbReference type="InterPro" id="IPR050958">
    <property type="entry name" value="Cell_Adh-Cytoskel_Orgn"/>
</dbReference>
<dbReference type="InterPro" id="IPR013783">
    <property type="entry name" value="Ig-like_fold"/>
</dbReference>
<dbReference type="AlphaFoldDB" id="A0A132AJ39"/>
<dbReference type="SUPFAM" id="SSF48726">
    <property type="entry name" value="Immunoglobulin"/>
    <property type="match status" value="3"/>
</dbReference>
<evidence type="ECO:0000256" key="1">
    <source>
        <dbReference type="ARBA" id="ARBA00023319"/>
    </source>
</evidence>
<dbReference type="PANTHER" id="PTHR45080">
    <property type="entry name" value="CONTACTIN 5"/>
    <property type="match status" value="1"/>
</dbReference>
<evidence type="ECO:0000313" key="8">
    <source>
        <dbReference type="Proteomes" id="UP000616769"/>
    </source>
</evidence>
<proteinExistence type="predicted"/>
<dbReference type="SMART" id="SM00408">
    <property type="entry name" value="IGc2"/>
    <property type="match status" value="3"/>
</dbReference>
<reference evidence="4" key="3">
    <citation type="submission" date="2020-01" db="EMBL/GenBank/DDBJ databases">
        <authorList>
            <person name="Korhonen P.K.K."/>
            <person name="Guangxu M.G."/>
            <person name="Wang T.W."/>
            <person name="Stroehlein A.J.S."/>
            <person name="Young N.D."/>
            <person name="Ang C.-S.A."/>
            <person name="Fernando D.W.F."/>
            <person name="Lu H.L."/>
            <person name="Taylor S.T."/>
            <person name="Ehtesham M.E.M."/>
            <person name="Najaraj S.H.N."/>
            <person name="Harsha G.H.G."/>
            <person name="Madugundu A.M."/>
            <person name="Renuse S.R."/>
            <person name="Holt D.H."/>
            <person name="Pandey A.P."/>
            <person name="Papenfuss A.P."/>
            <person name="Gasser R.B.G."/>
            <person name="Fischer K.F."/>
        </authorList>
    </citation>
    <scope>NUCLEOTIDE SEQUENCE</scope>
    <source>
        <strain evidence="4">SSS_KF_BRIS2020</strain>
    </source>
</reference>
<dbReference type="InterPro" id="IPR013106">
    <property type="entry name" value="Ig_V-set"/>
</dbReference>
<dbReference type="Pfam" id="PF13927">
    <property type="entry name" value="Ig_3"/>
    <property type="match status" value="1"/>
</dbReference>
<dbReference type="Proteomes" id="UP000616769">
    <property type="component" value="Unassembled WGS sequence"/>
</dbReference>
<keyword evidence="1" id="KW-0393">Immunoglobulin domain</keyword>
<reference evidence="7" key="2">
    <citation type="journal article" date="2020" name="PLoS Negl. Trop. Dis.">
        <title>High-quality nuclear genome for Sarcoptes scabiei-A critical resource for a neglected parasite.</title>
        <authorList>
            <person name="Korhonen P.K."/>
            <person name="Gasser R.B."/>
            <person name="Ma G."/>
            <person name="Wang T."/>
            <person name="Stroehlein A.J."/>
            <person name="Young N.D."/>
            <person name="Ang C.S."/>
            <person name="Fernando D.D."/>
            <person name="Lu H.C."/>
            <person name="Taylor S."/>
            <person name="Reynolds S.L."/>
            <person name="Mofiz E."/>
            <person name="Najaraj S.H."/>
            <person name="Gowda H."/>
            <person name="Madugundu A."/>
            <person name="Renuse S."/>
            <person name="Holt D."/>
            <person name="Pandey A."/>
            <person name="Papenfuss A.T."/>
            <person name="Fischer K."/>
        </authorList>
    </citation>
    <scope>NUCLEOTIDE SEQUENCE [LARGE SCALE GENOMIC DNA]</scope>
</reference>
<evidence type="ECO:0000313" key="6">
    <source>
        <dbReference type="EnsemblMetazoa" id="KAF7495013.1"/>
    </source>
</evidence>
<dbReference type="PANTHER" id="PTHR45080:SF33">
    <property type="entry name" value="IG-LIKE DOMAIN-CONTAINING PROTEIN"/>
    <property type="match status" value="1"/>
</dbReference>
<dbReference type="OrthoDB" id="10010359at2759"/>
<keyword evidence="2" id="KW-0732">Signal</keyword>
<name>A0A132AJ39_SARSC</name>
<evidence type="ECO:0000259" key="3">
    <source>
        <dbReference type="PROSITE" id="PS50835"/>
    </source>
</evidence>
<reference evidence="6" key="4">
    <citation type="submission" date="2022-06" db="UniProtKB">
        <authorList>
            <consortium name="EnsemblMetazoa"/>
        </authorList>
    </citation>
    <scope>IDENTIFICATION</scope>
</reference>